<accession>A0A418IIT2</accession>
<organism evidence="1 2">
    <name type="scientific">Staphylococcus shinii</name>
    <dbReference type="NCBI Taxonomy" id="2912228"/>
    <lineage>
        <taxon>Bacteria</taxon>
        <taxon>Bacillati</taxon>
        <taxon>Bacillota</taxon>
        <taxon>Bacilli</taxon>
        <taxon>Bacillales</taxon>
        <taxon>Staphylococcaceae</taxon>
        <taxon>Staphylococcus</taxon>
    </lineage>
</organism>
<proteinExistence type="predicted"/>
<dbReference type="InterPro" id="IPR050563">
    <property type="entry name" value="4-hydroxybenzoyl-CoA_TE"/>
</dbReference>
<gene>
    <name evidence="1" type="ORF">BU112_01340</name>
</gene>
<dbReference type="OrthoDB" id="6117985at2"/>
<dbReference type="GO" id="GO:0047617">
    <property type="term" value="F:fatty acyl-CoA hydrolase activity"/>
    <property type="evidence" value="ECO:0007669"/>
    <property type="project" value="TreeGrafter"/>
</dbReference>
<sequence length="157" mass="18373">MTQSLFEYTTTVKKTWVDHNGHMNDAEYNRVFSDATDGWLATLGLDLQAIEQLQYTIFTLENHVMYLKEIKVNESITVTIELFDFDTKRLHVFMTLTNEQNDRCATYEVMLMGIDTEYNKPKPFPETIRKSVELYADIALIQHQPKELGHHIGIKRK</sequence>
<reference evidence="1 2" key="1">
    <citation type="journal article" date="2016" name="Front. Microbiol.">
        <title>Comprehensive Phylogenetic Analysis of Bovine Non-aureus Staphylococci Species Based on Whole-Genome Sequencing.</title>
        <authorList>
            <person name="Naushad S."/>
            <person name="Barkema H.W."/>
            <person name="Luby C."/>
            <person name="Condas L.A."/>
            <person name="Nobrega D.B."/>
            <person name="Carson D.A."/>
            <person name="De Buck J."/>
        </authorList>
    </citation>
    <scope>NUCLEOTIDE SEQUENCE [LARGE SCALE GENOMIC DNA]</scope>
    <source>
        <strain evidence="1 2">SNUC 4554</strain>
    </source>
</reference>
<dbReference type="Pfam" id="PF13279">
    <property type="entry name" value="4HBT_2"/>
    <property type="match status" value="1"/>
</dbReference>
<dbReference type="SUPFAM" id="SSF54637">
    <property type="entry name" value="Thioesterase/thiol ester dehydrase-isomerase"/>
    <property type="match status" value="1"/>
</dbReference>
<dbReference type="GeneID" id="79051624"/>
<comment type="caution">
    <text evidence="1">The sequence shown here is derived from an EMBL/GenBank/DDBJ whole genome shotgun (WGS) entry which is preliminary data.</text>
</comment>
<protein>
    <submittedName>
        <fullName evidence="1">Thioesterase</fullName>
    </submittedName>
</protein>
<dbReference type="EMBL" id="QXUF01000005">
    <property type="protein sequence ID" value="RIN02859.1"/>
    <property type="molecule type" value="Genomic_DNA"/>
</dbReference>
<dbReference type="CDD" id="cd00586">
    <property type="entry name" value="4HBT"/>
    <property type="match status" value="1"/>
</dbReference>
<dbReference type="Gene3D" id="3.10.129.10">
    <property type="entry name" value="Hotdog Thioesterase"/>
    <property type="match status" value="1"/>
</dbReference>
<dbReference type="AlphaFoldDB" id="A0A418IIT2"/>
<evidence type="ECO:0000313" key="1">
    <source>
        <dbReference type="EMBL" id="RIN02859.1"/>
    </source>
</evidence>
<dbReference type="PANTHER" id="PTHR31793">
    <property type="entry name" value="4-HYDROXYBENZOYL-COA THIOESTERASE FAMILY MEMBER"/>
    <property type="match status" value="1"/>
</dbReference>
<keyword evidence="2" id="KW-1185">Reference proteome</keyword>
<evidence type="ECO:0000313" key="2">
    <source>
        <dbReference type="Proteomes" id="UP000286317"/>
    </source>
</evidence>
<name>A0A418IIT2_9STAP</name>
<dbReference type="Proteomes" id="UP000286317">
    <property type="component" value="Unassembled WGS sequence"/>
</dbReference>
<dbReference type="PANTHER" id="PTHR31793:SF2">
    <property type="entry name" value="BLR1345 PROTEIN"/>
    <property type="match status" value="1"/>
</dbReference>
<dbReference type="InterPro" id="IPR029069">
    <property type="entry name" value="HotDog_dom_sf"/>
</dbReference>
<dbReference type="RefSeq" id="WP_039067362.1">
    <property type="nucleotide sequence ID" value="NZ_CP188207.1"/>
</dbReference>